<gene>
    <name evidence="2" type="ORF">DYB25_004654</name>
</gene>
<proteinExistence type="predicted"/>
<name>A0A397BCJ2_APHAT</name>
<dbReference type="InterPro" id="IPR014710">
    <property type="entry name" value="RmlC-like_jellyroll"/>
</dbReference>
<sequence length="185" mass="20963">MLLSHCEDREVSCTPAVVEQIAQLSSVLLFEPYRTILKAGELVDKLFVIKRGVCHVTKSLALDPKRTPEVCVLRPNQPSTINVTSTTMVEVLELTQEGLAQINLKYNSRTMNALQESFLFHNPPNPKIAQLYKERDTWQHDKARIIRDVLNRGKQTGLVKRGAANATPKHLDGLHHRSSFYDNHL</sequence>
<dbReference type="PROSITE" id="PS50042">
    <property type="entry name" value="CNMP_BINDING_3"/>
    <property type="match status" value="1"/>
</dbReference>
<evidence type="ECO:0000259" key="1">
    <source>
        <dbReference type="PROSITE" id="PS50042"/>
    </source>
</evidence>
<protein>
    <recommendedName>
        <fullName evidence="1">Cyclic nucleotide-binding domain-containing protein</fullName>
    </recommendedName>
</protein>
<organism evidence="2 3">
    <name type="scientific">Aphanomyces astaci</name>
    <name type="common">Crayfish plague agent</name>
    <dbReference type="NCBI Taxonomy" id="112090"/>
    <lineage>
        <taxon>Eukaryota</taxon>
        <taxon>Sar</taxon>
        <taxon>Stramenopiles</taxon>
        <taxon>Oomycota</taxon>
        <taxon>Saprolegniomycetes</taxon>
        <taxon>Saprolegniales</taxon>
        <taxon>Verrucalvaceae</taxon>
        <taxon>Aphanomyces</taxon>
    </lineage>
</organism>
<dbReference type="Gene3D" id="2.60.120.10">
    <property type="entry name" value="Jelly Rolls"/>
    <property type="match status" value="1"/>
</dbReference>
<accession>A0A397BCJ2</accession>
<feature type="domain" description="Cyclic nucleotide-binding" evidence="1">
    <location>
        <begin position="30"/>
        <end position="102"/>
    </location>
</feature>
<comment type="caution">
    <text evidence="2">The sequence shown here is derived from an EMBL/GenBank/DDBJ whole genome shotgun (WGS) entry which is preliminary data.</text>
</comment>
<dbReference type="InterPro" id="IPR018490">
    <property type="entry name" value="cNMP-bd_dom_sf"/>
</dbReference>
<dbReference type="EMBL" id="QUTA01005487">
    <property type="protein sequence ID" value="RHY15531.1"/>
    <property type="molecule type" value="Genomic_DNA"/>
</dbReference>
<dbReference type="AlphaFoldDB" id="A0A397BCJ2"/>
<evidence type="ECO:0000313" key="3">
    <source>
        <dbReference type="Proteomes" id="UP000266239"/>
    </source>
</evidence>
<dbReference type="InterPro" id="IPR000595">
    <property type="entry name" value="cNMP-bd_dom"/>
</dbReference>
<evidence type="ECO:0000313" key="2">
    <source>
        <dbReference type="EMBL" id="RHY15531.1"/>
    </source>
</evidence>
<reference evidence="2 3" key="1">
    <citation type="submission" date="2018-08" db="EMBL/GenBank/DDBJ databases">
        <title>Aphanomyces genome sequencing and annotation.</title>
        <authorList>
            <person name="Minardi D."/>
            <person name="Oidtmann B."/>
            <person name="Van Der Giezen M."/>
            <person name="Studholme D.J."/>
        </authorList>
    </citation>
    <scope>NUCLEOTIDE SEQUENCE [LARGE SCALE GENOMIC DNA]</scope>
    <source>
        <strain evidence="2 3">Yx</strain>
    </source>
</reference>
<dbReference type="CDD" id="cd00038">
    <property type="entry name" value="CAP_ED"/>
    <property type="match status" value="1"/>
</dbReference>
<dbReference type="VEuPathDB" id="FungiDB:H257_16466"/>
<dbReference type="SUPFAM" id="SSF51206">
    <property type="entry name" value="cAMP-binding domain-like"/>
    <property type="match status" value="1"/>
</dbReference>
<dbReference type="Proteomes" id="UP000266239">
    <property type="component" value="Unassembled WGS sequence"/>
</dbReference>